<feature type="binding site" evidence="9">
    <location>
        <begin position="97"/>
        <end position="100"/>
    </location>
    <ligand>
        <name>ATP</name>
        <dbReference type="ChEBI" id="CHEBI:30616"/>
    </ligand>
</feature>
<keyword evidence="7 9" id="KW-0460">Magnesium</keyword>
<dbReference type="CDD" id="cd03109">
    <property type="entry name" value="DTBS"/>
    <property type="match status" value="1"/>
</dbReference>
<evidence type="ECO:0000256" key="9">
    <source>
        <dbReference type="HAMAP-Rule" id="MF_00336"/>
    </source>
</evidence>
<keyword evidence="1 9" id="KW-0963">Cytoplasm</keyword>
<dbReference type="SUPFAM" id="SSF52540">
    <property type="entry name" value="P-loop containing nucleoside triphosphate hydrolases"/>
    <property type="match status" value="1"/>
</dbReference>
<dbReference type="UniPathway" id="UPA00078">
    <property type="reaction ID" value="UER00161"/>
</dbReference>
<accession>A0A1I3KW88</accession>
<comment type="subunit">
    <text evidence="9">Homodimer.</text>
</comment>
<dbReference type="AlphaFoldDB" id="A0A1I3KW88"/>
<keyword evidence="5 9" id="KW-0093">Biotin biosynthesis</keyword>
<dbReference type="InterPro" id="IPR004472">
    <property type="entry name" value="DTB_synth_BioD"/>
</dbReference>
<dbReference type="GO" id="GO:0005524">
    <property type="term" value="F:ATP binding"/>
    <property type="evidence" value="ECO:0007669"/>
    <property type="project" value="UniProtKB-UniRule"/>
</dbReference>
<organism evidence="10 11">
    <name type="scientific">Myroides guanonis</name>
    <dbReference type="NCBI Taxonomy" id="1150112"/>
    <lineage>
        <taxon>Bacteria</taxon>
        <taxon>Pseudomonadati</taxon>
        <taxon>Bacteroidota</taxon>
        <taxon>Flavobacteriia</taxon>
        <taxon>Flavobacteriales</taxon>
        <taxon>Flavobacteriaceae</taxon>
        <taxon>Myroides</taxon>
    </lineage>
</organism>
<comment type="catalytic activity">
    <reaction evidence="8">
        <text>(7R,8S)-8-amino-7-(carboxyamino)nonanoate + ATP = (4R,5S)-dethiobiotin + ADP + phosphate + H(+)</text>
        <dbReference type="Rhea" id="RHEA:63684"/>
        <dbReference type="ChEBI" id="CHEBI:15378"/>
        <dbReference type="ChEBI" id="CHEBI:30616"/>
        <dbReference type="ChEBI" id="CHEBI:43474"/>
        <dbReference type="ChEBI" id="CHEBI:149470"/>
        <dbReference type="ChEBI" id="CHEBI:149473"/>
        <dbReference type="ChEBI" id="CHEBI:456216"/>
    </reaction>
</comment>
<dbReference type="InterPro" id="IPR027417">
    <property type="entry name" value="P-loop_NTPase"/>
</dbReference>
<dbReference type="RefSeq" id="WP_090677463.1">
    <property type="nucleotide sequence ID" value="NZ_FORU01000001.1"/>
</dbReference>
<evidence type="ECO:0000256" key="1">
    <source>
        <dbReference type="ARBA" id="ARBA00022490"/>
    </source>
</evidence>
<dbReference type="GO" id="GO:0009102">
    <property type="term" value="P:biotin biosynthetic process"/>
    <property type="evidence" value="ECO:0007669"/>
    <property type="project" value="UniProtKB-UniRule"/>
</dbReference>
<comment type="similarity">
    <text evidence="9">Belongs to the dethiobiotin synthetase family.</text>
</comment>
<evidence type="ECO:0000256" key="8">
    <source>
        <dbReference type="ARBA" id="ARBA00047386"/>
    </source>
</evidence>
<gene>
    <name evidence="9" type="primary">bioD</name>
    <name evidence="10" type="ORF">SAMN04487893_10185</name>
</gene>
<keyword evidence="6 9" id="KW-0067">ATP-binding</keyword>
<dbReference type="PANTHER" id="PTHR43210">
    <property type="entry name" value="DETHIOBIOTIN SYNTHETASE"/>
    <property type="match status" value="1"/>
</dbReference>
<comment type="catalytic activity">
    <reaction evidence="9">
        <text>(7R,8S)-7,8-diammoniononanoate + CO2 + ATP = (4R,5S)-dethiobiotin + ADP + phosphate + 3 H(+)</text>
        <dbReference type="Rhea" id="RHEA:15805"/>
        <dbReference type="ChEBI" id="CHEBI:15378"/>
        <dbReference type="ChEBI" id="CHEBI:16526"/>
        <dbReference type="ChEBI" id="CHEBI:30616"/>
        <dbReference type="ChEBI" id="CHEBI:43474"/>
        <dbReference type="ChEBI" id="CHEBI:149469"/>
        <dbReference type="ChEBI" id="CHEBI:149473"/>
        <dbReference type="ChEBI" id="CHEBI:456216"/>
        <dbReference type="EC" id="6.3.3.3"/>
    </reaction>
</comment>
<evidence type="ECO:0000256" key="4">
    <source>
        <dbReference type="ARBA" id="ARBA00022741"/>
    </source>
</evidence>
<dbReference type="EMBL" id="FORU01000001">
    <property type="protein sequence ID" value="SFI76717.1"/>
    <property type="molecule type" value="Genomic_DNA"/>
</dbReference>
<evidence type="ECO:0000313" key="11">
    <source>
        <dbReference type="Proteomes" id="UP000243887"/>
    </source>
</evidence>
<reference evidence="11" key="1">
    <citation type="submission" date="2016-10" db="EMBL/GenBank/DDBJ databases">
        <authorList>
            <person name="Varghese N."/>
            <person name="Submissions S."/>
        </authorList>
    </citation>
    <scope>NUCLEOTIDE SEQUENCE [LARGE SCALE GENOMIC DNA]</scope>
    <source>
        <strain evidence="11">DSM 26542</strain>
    </source>
</reference>
<dbReference type="Proteomes" id="UP000243887">
    <property type="component" value="Unassembled WGS sequence"/>
</dbReference>
<sequence length="194" mass="21955">MKLFVTGVGTGVGKTVVSSILVSKFKADYWKPIQAGDLEDTDSMKVYRWTNNIFRIHKERYAFQRAASPHEAAAVEGIEIKLNDFEMPQIDNNLIVEGAGGLFVPLNDKEYMIDLIVHLQLEVILVIRDYLGVINHSLLSIKALELRGISIYSVVFNGEFNPYTVRAIKGALPQDMNYIYIDELIEENGYLKNI</sequence>
<evidence type="ECO:0000313" key="10">
    <source>
        <dbReference type="EMBL" id="SFI76717.1"/>
    </source>
</evidence>
<dbReference type="Gene3D" id="3.40.50.300">
    <property type="entry name" value="P-loop containing nucleotide triphosphate hydrolases"/>
    <property type="match status" value="1"/>
</dbReference>
<feature type="binding site" evidence="9">
    <location>
        <position position="174"/>
    </location>
    <ligand>
        <name>ATP</name>
        <dbReference type="ChEBI" id="CHEBI:30616"/>
    </ligand>
</feature>
<evidence type="ECO:0000256" key="2">
    <source>
        <dbReference type="ARBA" id="ARBA00022598"/>
    </source>
</evidence>
<dbReference type="HAMAP" id="MF_00336">
    <property type="entry name" value="BioD"/>
    <property type="match status" value="1"/>
</dbReference>
<evidence type="ECO:0000256" key="3">
    <source>
        <dbReference type="ARBA" id="ARBA00022723"/>
    </source>
</evidence>
<feature type="binding site" evidence="9">
    <location>
        <begin position="11"/>
        <end position="16"/>
    </location>
    <ligand>
        <name>ATP</name>
        <dbReference type="ChEBI" id="CHEBI:30616"/>
    </ligand>
</feature>
<evidence type="ECO:0000256" key="6">
    <source>
        <dbReference type="ARBA" id="ARBA00022840"/>
    </source>
</evidence>
<comment type="cofactor">
    <cofactor evidence="9">
        <name>Mg(2+)</name>
        <dbReference type="ChEBI" id="CHEBI:18420"/>
    </cofactor>
</comment>
<evidence type="ECO:0000256" key="7">
    <source>
        <dbReference type="ARBA" id="ARBA00022842"/>
    </source>
</evidence>
<comment type="pathway">
    <text evidence="9">Cofactor biosynthesis; biotin biosynthesis; biotin from 7,8-diaminononanoate: step 1/2.</text>
</comment>
<dbReference type="PANTHER" id="PTHR43210:SF2">
    <property type="entry name" value="ATP-DEPENDENT DETHIOBIOTIN SYNTHETASE BIOD 2"/>
    <property type="match status" value="1"/>
</dbReference>
<evidence type="ECO:0000256" key="5">
    <source>
        <dbReference type="ARBA" id="ARBA00022756"/>
    </source>
</evidence>
<name>A0A1I3KW88_9FLAO</name>
<comment type="caution">
    <text evidence="9">Lacks conserved residue(s) required for the propagation of feature annotation.</text>
</comment>
<dbReference type="GO" id="GO:0000287">
    <property type="term" value="F:magnesium ion binding"/>
    <property type="evidence" value="ECO:0007669"/>
    <property type="project" value="UniProtKB-UniRule"/>
</dbReference>
<feature type="binding site" evidence="9">
    <location>
        <position position="42"/>
    </location>
    <ligand>
        <name>ATP</name>
        <dbReference type="ChEBI" id="CHEBI:30616"/>
    </ligand>
</feature>
<protein>
    <recommendedName>
        <fullName evidence="9">ATP-dependent dethiobiotin synthetase BioD</fullName>
        <ecNumber evidence="9">6.3.3.3</ecNumber>
    </recommendedName>
    <alternativeName>
        <fullName evidence="9">DTB synthetase</fullName>
        <shortName evidence="9">DTBS</shortName>
    </alternativeName>
    <alternativeName>
        <fullName evidence="9">Dethiobiotin synthase</fullName>
    </alternativeName>
</protein>
<dbReference type="PIRSF" id="PIRSF006755">
    <property type="entry name" value="DTB_synth"/>
    <property type="match status" value="1"/>
</dbReference>
<keyword evidence="2 9" id="KW-0436">Ligase</keyword>
<feature type="binding site" evidence="9">
    <location>
        <position position="97"/>
    </location>
    <ligand>
        <name>Mg(2+)</name>
        <dbReference type="ChEBI" id="CHEBI:18420"/>
    </ligand>
</feature>
<dbReference type="EC" id="6.3.3.3" evidence="9"/>
<dbReference type="GO" id="GO:0005829">
    <property type="term" value="C:cytosol"/>
    <property type="evidence" value="ECO:0007669"/>
    <property type="project" value="TreeGrafter"/>
</dbReference>
<keyword evidence="4 9" id="KW-0547">Nucleotide-binding</keyword>
<dbReference type="NCBIfam" id="TIGR00347">
    <property type="entry name" value="bioD"/>
    <property type="match status" value="1"/>
</dbReference>
<feature type="binding site" evidence="9">
    <location>
        <position position="42"/>
    </location>
    <ligand>
        <name>Mg(2+)</name>
        <dbReference type="ChEBI" id="CHEBI:18420"/>
    </ligand>
</feature>
<dbReference type="OrthoDB" id="9802097at2"/>
<feature type="binding site" evidence="9">
    <location>
        <position position="15"/>
    </location>
    <ligand>
        <name>Mg(2+)</name>
        <dbReference type="ChEBI" id="CHEBI:18420"/>
    </ligand>
</feature>
<proteinExistence type="inferred from homology"/>
<keyword evidence="11" id="KW-1185">Reference proteome</keyword>
<dbReference type="GO" id="GO:0004141">
    <property type="term" value="F:dethiobiotin synthase activity"/>
    <property type="evidence" value="ECO:0007669"/>
    <property type="project" value="UniProtKB-UniRule"/>
</dbReference>
<keyword evidence="3 9" id="KW-0479">Metal-binding</keyword>
<comment type="function">
    <text evidence="9">Catalyzes a mechanistically unusual reaction, the ATP-dependent insertion of CO2 between the N7 and N8 nitrogen atoms of 7,8-diaminopelargonic acid (DAPA, also called 7,8-diammoniononanoate) to form a ureido ring.</text>
</comment>
<dbReference type="Pfam" id="PF13500">
    <property type="entry name" value="AAA_26"/>
    <property type="match status" value="1"/>
</dbReference>
<feature type="active site" evidence="9">
    <location>
        <position position="31"/>
    </location>
</feature>
<comment type="subcellular location">
    <subcellularLocation>
        <location evidence="9">Cytoplasm</location>
    </subcellularLocation>
</comment>
<dbReference type="STRING" id="1150112.SAMN04487893_10185"/>